<gene>
    <name evidence="2" type="ORF">FPRO_04447</name>
</gene>
<feature type="signal peptide" evidence="1">
    <location>
        <begin position="1"/>
        <end position="16"/>
    </location>
</feature>
<comment type="caution">
    <text evidence="2">The sequence shown here is derived from an EMBL/GenBank/DDBJ whole genome shotgun (WGS) entry which is preliminary data.</text>
</comment>
<organism evidence="2 3">
    <name type="scientific">Fusarium proliferatum (strain ET1)</name>
    <name type="common">Orchid endophyte fungus</name>
    <dbReference type="NCBI Taxonomy" id="1227346"/>
    <lineage>
        <taxon>Eukaryota</taxon>
        <taxon>Fungi</taxon>
        <taxon>Dikarya</taxon>
        <taxon>Ascomycota</taxon>
        <taxon>Pezizomycotina</taxon>
        <taxon>Sordariomycetes</taxon>
        <taxon>Hypocreomycetidae</taxon>
        <taxon>Hypocreales</taxon>
        <taxon>Nectriaceae</taxon>
        <taxon>Fusarium</taxon>
        <taxon>Fusarium fujikuroi species complex</taxon>
    </lineage>
</organism>
<dbReference type="EMBL" id="FJOF01000004">
    <property type="protein sequence ID" value="CZR39550.1"/>
    <property type="molecule type" value="Genomic_DNA"/>
</dbReference>
<reference evidence="3" key="1">
    <citation type="journal article" date="2016" name="Genome Biol. Evol.">
        <title>Comparative 'omics' of the Fusarium fujikuroi species complex highlights differences in genetic potential and metabolite synthesis.</title>
        <authorList>
            <person name="Niehaus E.-M."/>
            <person name="Muensterkoetter M."/>
            <person name="Proctor R.H."/>
            <person name="Brown D.W."/>
            <person name="Sharon A."/>
            <person name="Idan Y."/>
            <person name="Oren-Young L."/>
            <person name="Sieber C.M."/>
            <person name="Novak O."/>
            <person name="Pencik A."/>
            <person name="Tarkowska D."/>
            <person name="Hromadova K."/>
            <person name="Freeman S."/>
            <person name="Maymon M."/>
            <person name="Elazar M."/>
            <person name="Youssef S.A."/>
            <person name="El-Shabrawy E.S.M."/>
            <person name="Shalaby A.B.A."/>
            <person name="Houterman P."/>
            <person name="Brock N.L."/>
            <person name="Burkhardt I."/>
            <person name="Tsavkelova E.A."/>
            <person name="Dickschat J.S."/>
            <person name="Galuszka P."/>
            <person name="Gueldener U."/>
            <person name="Tudzynski B."/>
        </authorList>
    </citation>
    <scope>NUCLEOTIDE SEQUENCE [LARGE SCALE GENOMIC DNA]</scope>
    <source>
        <strain evidence="3">ET1</strain>
    </source>
</reference>
<evidence type="ECO:0000313" key="3">
    <source>
        <dbReference type="Proteomes" id="UP000183971"/>
    </source>
</evidence>
<dbReference type="RefSeq" id="XP_031080143.1">
    <property type="nucleotide sequence ID" value="XM_031229958.1"/>
</dbReference>
<feature type="chain" id="PRO_5012182735" evidence="1">
    <location>
        <begin position="17"/>
        <end position="31"/>
    </location>
</feature>
<dbReference type="VEuPathDB" id="FungiDB:FPRO_04447"/>
<dbReference type="AlphaFoldDB" id="A0A1L7VIZ0"/>
<evidence type="ECO:0000256" key="1">
    <source>
        <dbReference type="SAM" id="SignalP"/>
    </source>
</evidence>
<accession>A0A1L7VIZ0</accession>
<keyword evidence="1" id="KW-0732">Signal</keyword>
<name>A0A1L7VIZ0_FUSPR</name>
<dbReference type="GeneID" id="42049331"/>
<evidence type="ECO:0000313" key="2">
    <source>
        <dbReference type="EMBL" id="CZR39550.1"/>
    </source>
</evidence>
<proteinExistence type="predicted"/>
<sequence>MLGLALVCLLLHSSGGLETFISATITQHECM</sequence>
<dbReference type="Proteomes" id="UP000183971">
    <property type="component" value="Unassembled WGS sequence"/>
</dbReference>
<protein>
    <submittedName>
        <fullName evidence="2">Uncharacterized protein</fullName>
    </submittedName>
</protein>
<keyword evidence="3" id="KW-1185">Reference proteome</keyword>